<dbReference type="Proteomes" id="UP001203423">
    <property type="component" value="Unassembled WGS sequence"/>
</dbReference>
<accession>A0ABT0L722</accession>
<reference evidence="1 2" key="1">
    <citation type="submission" date="2022-01" db="EMBL/GenBank/DDBJ databases">
        <title>Whole genome-based taxonomy of the Shewanellaceae.</title>
        <authorList>
            <person name="Martin-Rodriguez A.J."/>
        </authorList>
    </citation>
    <scope>NUCLEOTIDE SEQUENCE [LARGE SCALE GENOMIC DNA]</scope>
    <source>
        <strain evidence="1 2">DSM 17177</strain>
    </source>
</reference>
<evidence type="ECO:0000313" key="2">
    <source>
        <dbReference type="Proteomes" id="UP001203423"/>
    </source>
</evidence>
<dbReference type="EMBL" id="JAKIKS010000006">
    <property type="protein sequence ID" value="MCL1123483.1"/>
    <property type="molecule type" value="Genomic_DNA"/>
</dbReference>
<keyword evidence="2" id="KW-1185">Reference proteome</keyword>
<organism evidence="1 2">
    <name type="scientific">Shewanella surugensis</name>
    <dbReference type="NCBI Taxonomy" id="212020"/>
    <lineage>
        <taxon>Bacteria</taxon>
        <taxon>Pseudomonadati</taxon>
        <taxon>Pseudomonadota</taxon>
        <taxon>Gammaproteobacteria</taxon>
        <taxon>Alteromonadales</taxon>
        <taxon>Shewanellaceae</taxon>
        <taxon>Shewanella</taxon>
    </lineage>
</organism>
<comment type="caution">
    <text evidence="1">The sequence shown here is derived from an EMBL/GenBank/DDBJ whole genome shotgun (WGS) entry which is preliminary data.</text>
</comment>
<gene>
    <name evidence="1" type="ORF">L2764_03040</name>
</gene>
<evidence type="ECO:0000313" key="1">
    <source>
        <dbReference type="EMBL" id="MCL1123483.1"/>
    </source>
</evidence>
<dbReference type="RefSeq" id="WP_248938769.1">
    <property type="nucleotide sequence ID" value="NZ_JAKIKS010000006.1"/>
</dbReference>
<dbReference type="Gene3D" id="1.20.5.340">
    <property type="match status" value="1"/>
</dbReference>
<protein>
    <submittedName>
        <fullName evidence="1">Uncharacterized protein</fullName>
    </submittedName>
</protein>
<sequence length="215" mass="23491">MAQYDVNNPSNANKEHTFNHSGYKIVANQSYSFTLGTNESVVLGATVGIHVGNETYLNLGLKQSIFVGQTTDVNVSWNLSFTNKLSDVKIEEMSVKGLATKATAEHKEMMADKMSAVLAELHLKEQHLSAIEQKITAINTNIDTTNTHLATTNTNLDTANTRIDTSNTAIVDANTRMDNAQVHMALNSMCISSNQIAIEEAESIRMLESGILMLD</sequence>
<name>A0ABT0L722_9GAMM</name>
<proteinExistence type="predicted"/>